<gene>
    <name evidence="9 10" type="primary">LOC115626635</name>
</gene>
<dbReference type="RefSeq" id="XP_030377904.1">
    <property type="nucleotide sequence ID" value="XM_030522044.1"/>
</dbReference>
<evidence type="ECO:0000256" key="3">
    <source>
        <dbReference type="ARBA" id="ARBA00022525"/>
    </source>
</evidence>
<evidence type="ECO:0000313" key="8">
    <source>
        <dbReference type="Proteomes" id="UP000504634"/>
    </source>
</evidence>
<dbReference type="InterPro" id="IPR034763">
    <property type="entry name" value="P14a_insect"/>
</dbReference>
<dbReference type="PIRSF" id="PIRSF038921">
    <property type="entry name" value="P14a"/>
    <property type="match status" value="1"/>
</dbReference>
<name>A0A6J2TPD3_DROLE</name>
<keyword evidence="8" id="KW-1185">Reference proteome</keyword>
<dbReference type="InterPro" id="IPR014044">
    <property type="entry name" value="CAP_dom"/>
</dbReference>
<dbReference type="InterPro" id="IPR001283">
    <property type="entry name" value="CRISP-related"/>
</dbReference>
<keyword evidence="3" id="KW-0964">Secreted</keyword>
<dbReference type="RefSeq" id="XP_030377903.1">
    <property type="nucleotide sequence ID" value="XM_030522043.1"/>
</dbReference>
<protein>
    <recommendedName>
        <fullName evidence="5">Venom allergen-1</fullName>
    </recommendedName>
</protein>
<dbReference type="GO" id="GO:0005576">
    <property type="term" value="C:extracellular region"/>
    <property type="evidence" value="ECO:0007669"/>
    <property type="project" value="UniProtKB-SubCell"/>
</dbReference>
<dbReference type="CDD" id="cd05380">
    <property type="entry name" value="CAP_euk"/>
    <property type="match status" value="1"/>
</dbReference>
<feature type="domain" description="SCP" evidence="7">
    <location>
        <begin position="64"/>
        <end position="225"/>
    </location>
</feature>
<evidence type="ECO:0000313" key="9">
    <source>
        <dbReference type="RefSeq" id="XP_030377903.1"/>
    </source>
</evidence>
<comment type="similarity">
    <text evidence="2">Belongs to the CRISP family.</text>
</comment>
<comment type="subcellular location">
    <subcellularLocation>
        <location evidence="1">Secreted</location>
    </subcellularLocation>
</comment>
<keyword evidence="4 6" id="KW-0732">Signal</keyword>
<dbReference type="Proteomes" id="UP000504634">
    <property type="component" value="Unplaced"/>
</dbReference>
<evidence type="ECO:0000256" key="1">
    <source>
        <dbReference type="ARBA" id="ARBA00004613"/>
    </source>
</evidence>
<organism evidence="8 10">
    <name type="scientific">Drosophila lebanonensis</name>
    <name type="common">Fruit fly</name>
    <name type="synonym">Scaptodrosophila lebanonensis</name>
    <dbReference type="NCBI Taxonomy" id="7225"/>
    <lineage>
        <taxon>Eukaryota</taxon>
        <taxon>Metazoa</taxon>
        <taxon>Ecdysozoa</taxon>
        <taxon>Arthropoda</taxon>
        <taxon>Hexapoda</taxon>
        <taxon>Insecta</taxon>
        <taxon>Pterygota</taxon>
        <taxon>Neoptera</taxon>
        <taxon>Endopterygota</taxon>
        <taxon>Diptera</taxon>
        <taxon>Brachycera</taxon>
        <taxon>Muscomorpha</taxon>
        <taxon>Ephydroidea</taxon>
        <taxon>Drosophilidae</taxon>
        <taxon>Scaptodrosophila</taxon>
    </lineage>
</organism>
<dbReference type="Pfam" id="PF00188">
    <property type="entry name" value="CAP"/>
    <property type="match status" value="1"/>
</dbReference>
<dbReference type="InterPro" id="IPR035940">
    <property type="entry name" value="CAP_sf"/>
</dbReference>
<evidence type="ECO:0000256" key="6">
    <source>
        <dbReference type="SAM" id="SignalP"/>
    </source>
</evidence>
<accession>A0A6J2TPD3</accession>
<dbReference type="AlphaFoldDB" id="A0A6J2TPD3"/>
<dbReference type="Gene3D" id="3.40.33.10">
    <property type="entry name" value="CAP"/>
    <property type="match status" value="1"/>
</dbReference>
<dbReference type="SUPFAM" id="SSF55797">
    <property type="entry name" value="PR-1-like"/>
    <property type="match status" value="1"/>
</dbReference>
<dbReference type="GeneID" id="115626635"/>
<dbReference type="SMART" id="SM00198">
    <property type="entry name" value="SCP"/>
    <property type="match status" value="1"/>
</dbReference>
<dbReference type="PANTHER" id="PTHR10334">
    <property type="entry name" value="CYSTEINE-RICH SECRETORY PROTEIN-RELATED"/>
    <property type="match status" value="1"/>
</dbReference>
<dbReference type="OrthoDB" id="414826at2759"/>
<evidence type="ECO:0000256" key="5">
    <source>
        <dbReference type="ARBA" id="ARBA00068306"/>
    </source>
</evidence>
<proteinExistence type="inferred from homology"/>
<reference evidence="9 10" key="1">
    <citation type="submission" date="2025-04" db="UniProtKB">
        <authorList>
            <consortium name="RefSeq"/>
        </authorList>
    </citation>
    <scope>IDENTIFICATION</scope>
    <source>
        <strain evidence="9 10">11010-0011.00</strain>
        <tissue evidence="9 10">Whole body</tissue>
    </source>
</reference>
<sequence length="257" mass="27769">MIGLHILKSSLLLTLGVSLAFAQTDYCTSSLCGNSQHIACQNTGAWLAACPKSPAPTAVVMTSALQTEIVKGHNSRRQTLAAGALPGFSSAVRMAPVRWNAELARLAALNVRQCQMKHDACRNTPTFRASGQNLAMVGYSGAISSRSDQALVTQSLTMWWDEYKITTKAQINSYPQNYNGPAIGHFTAMAQEKQTHVGCAAARYLKTSMNYWLFACNYATTNYVNQPVYAAGPTASKCKTGTHVNFPALCKVAEVYT</sequence>
<feature type="chain" id="PRO_5044642675" description="Venom allergen-1" evidence="6">
    <location>
        <begin position="23"/>
        <end position="257"/>
    </location>
</feature>
<evidence type="ECO:0000256" key="2">
    <source>
        <dbReference type="ARBA" id="ARBA00009923"/>
    </source>
</evidence>
<evidence type="ECO:0000259" key="7">
    <source>
        <dbReference type="SMART" id="SM00198"/>
    </source>
</evidence>
<dbReference type="FunFam" id="3.40.33.10:FF:000007">
    <property type="entry name" value="Venom allergen"/>
    <property type="match status" value="1"/>
</dbReference>
<feature type="signal peptide" evidence="6">
    <location>
        <begin position="1"/>
        <end position="22"/>
    </location>
</feature>
<evidence type="ECO:0000256" key="4">
    <source>
        <dbReference type="ARBA" id="ARBA00022729"/>
    </source>
</evidence>
<evidence type="ECO:0000313" key="10">
    <source>
        <dbReference type="RefSeq" id="XP_030377904.1"/>
    </source>
</evidence>